<dbReference type="Proteomes" id="UP000799439">
    <property type="component" value="Unassembled WGS sequence"/>
</dbReference>
<sequence>MYINTLAKRGTDMLSKRYYCDSYGYCYNSGWSSWGRWVVFAICVGGALVLFFLFSCITARRRRRAGMQPFRGTGWAAGGPPGHGAATYNPNYRMQQQPPYNPGDPTQQPYYNNNQPPPAYHTPQNAGYYGGDAGIQQPPAAYKAPEGPPPNHVS</sequence>
<keyword evidence="2" id="KW-0812">Transmembrane</keyword>
<comment type="caution">
    <text evidence="3">The sequence shown here is derived from an EMBL/GenBank/DDBJ whole genome shotgun (WGS) entry which is preliminary data.</text>
</comment>
<dbReference type="EMBL" id="ML996086">
    <property type="protein sequence ID" value="KAF2152636.1"/>
    <property type="molecule type" value="Genomic_DNA"/>
</dbReference>
<dbReference type="AlphaFoldDB" id="A0A9P4MMD8"/>
<evidence type="ECO:0008006" key="5">
    <source>
        <dbReference type="Google" id="ProtNLM"/>
    </source>
</evidence>
<dbReference type="PANTHER" id="PTHR28187:SF1">
    <property type="entry name" value="PROTEIN RCR1-RELATED"/>
    <property type="match status" value="1"/>
</dbReference>
<dbReference type="InterPro" id="IPR020999">
    <property type="entry name" value="Chitin_synth_reg_RCR"/>
</dbReference>
<accession>A0A9P4MMD8</accession>
<dbReference type="GO" id="GO:0016192">
    <property type="term" value="P:vesicle-mediated transport"/>
    <property type="evidence" value="ECO:0007669"/>
    <property type="project" value="TreeGrafter"/>
</dbReference>
<gene>
    <name evidence="3" type="ORF">K461DRAFT_268548</name>
</gene>
<evidence type="ECO:0000313" key="3">
    <source>
        <dbReference type="EMBL" id="KAF2152636.1"/>
    </source>
</evidence>
<keyword evidence="2" id="KW-0472">Membrane</keyword>
<dbReference type="Pfam" id="PF12273">
    <property type="entry name" value="RCR"/>
    <property type="match status" value="1"/>
</dbReference>
<keyword evidence="2" id="KW-1133">Transmembrane helix</keyword>
<evidence type="ECO:0000313" key="4">
    <source>
        <dbReference type="Proteomes" id="UP000799439"/>
    </source>
</evidence>
<feature type="region of interest" description="Disordered" evidence="1">
    <location>
        <begin position="70"/>
        <end position="154"/>
    </location>
</feature>
<proteinExistence type="predicted"/>
<protein>
    <recommendedName>
        <fullName evidence="5">Chitin synthesis regulation, Congo red resistance, RCR protein</fullName>
    </recommendedName>
</protein>
<feature type="transmembrane region" description="Helical" evidence="2">
    <location>
        <begin position="37"/>
        <end position="57"/>
    </location>
</feature>
<name>A0A9P4MMD8_9PEZI</name>
<keyword evidence="4" id="KW-1185">Reference proteome</keyword>
<feature type="compositionally biased region" description="Polar residues" evidence="1">
    <location>
        <begin position="88"/>
        <end position="98"/>
    </location>
</feature>
<reference evidence="3" key="1">
    <citation type="journal article" date="2020" name="Stud. Mycol.">
        <title>101 Dothideomycetes genomes: a test case for predicting lifestyles and emergence of pathogens.</title>
        <authorList>
            <person name="Haridas S."/>
            <person name="Albert R."/>
            <person name="Binder M."/>
            <person name="Bloem J."/>
            <person name="Labutti K."/>
            <person name="Salamov A."/>
            <person name="Andreopoulos B."/>
            <person name="Baker S."/>
            <person name="Barry K."/>
            <person name="Bills G."/>
            <person name="Bluhm B."/>
            <person name="Cannon C."/>
            <person name="Castanera R."/>
            <person name="Culley D."/>
            <person name="Daum C."/>
            <person name="Ezra D."/>
            <person name="Gonzalez J."/>
            <person name="Henrissat B."/>
            <person name="Kuo A."/>
            <person name="Liang C."/>
            <person name="Lipzen A."/>
            <person name="Lutzoni F."/>
            <person name="Magnuson J."/>
            <person name="Mondo S."/>
            <person name="Nolan M."/>
            <person name="Ohm R."/>
            <person name="Pangilinan J."/>
            <person name="Park H.-J."/>
            <person name="Ramirez L."/>
            <person name="Alfaro M."/>
            <person name="Sun H."/>
            <person name="Tritt A."/>
            <person name="Yoshinaga Y."/>
            <person name="Zwiers L.-H."/>
            <person name="Turgeon B."/>
            <person name="Goodwin S."/>
            <person name="Spatafora J."/>
            <person name="Crous P."/>
            <person name="Grigoriev I."/>
        </authorList>
    </citation>
    <scope>NUCLEOTIDE SEQUENCE</scope>
    <source>
        <strain evidence="3">CBS 260.36</strain>
    </source>
</reference>
<evidence type="ECO:0000256" key="1">
    <source>
        <dbReference type="SAM" id="MobiDB-lite"/>
    </source>
</evidence>
<dbReference type="PANTHER" id="PTHR28187">
    <property type="entry name" value="PROTEIN RCR1-RELATED"/>
    <property type="match status" value="1"/>
</dbReference>
<dbReference type="OrthoDB" id="3556830at2759"/>
<evidence type="ECO:0000256" key="2">
    <source>
        <dbReference type="SAM" id="Phobius"/>
    </source>
</evidence>
<organism evidence="3 4">
    <name type="scientific">Myriangium duriaei CBS 260.36</name>
    <dbReference type="NCBI Taxonomy" id="1168546"/>
    <lineage>
        <taxon>Eukaryota</taxon>
        <taxon>Fungi</taxon>
        <taxon>Dikarya</taxon>
        <taxon>Ascomycota</taxon>
        <taxon>Pezizomycotina</taxon>
        <taxon>Dothideomycetes</taxon>
        <taxon>Dothideomycetidae</taxon>
        <taxon>Myriangiales</taxon>
        <taxon>Myriangiaceae</taxon>
        <taxon>Myriangium</taxon>
    </lineage>
</organism>
<feature type="compositionally biased region" description="Low complexity" evidence="1">
    <location>
        <begin position="105"/>
        <end position="114"/>
    </location>
</feature>